<dbReference type="AlphaFoldDB" id="A0A4Q7TXL8"/>
<dbReference type="SUPFAM" id="SSF52317">
    <property type="entry name" value="Class I glutamine amidotransferase-like"/>
    <property type="match status" value="1"/>
</dbReference>
<dbReference type="RefSeq" id="WP_241988983.1">
    <property type="nucleotide sequence ID" value="NZ_QYAG01000001.1"/>
</dbReference>
<dbReference type="InterPro" id="IPR029062">
    <property type="entry name" value="Class_I_gatase-like"/>
</dbReference>
<keyword evidence="2" id="KW-1185">Reference proteome</keyword>
<proteinExistence type="predicted"/>
<keyword evidence="1" id="KW-0808">Transferase</keyword>
<dbReference type="InterPro" id="IPR011697">
    <property type="entry name" value="Peptidase_C26"/>
</dbReference>
<dbReference type="PROSITE" id="PS51273">
    <property type="entry name" value="GATASE_TYPE_1"/>
    <property type="match status" value="1"/>
</dbReference>
<dbReference type="Proteomes" id="UP000291832">
    <property type="component" value="Unassembled WGS sequence"/>
</dbReference>
<dbReference type="GO" id="GO:0016740">
    <property type="term" value="F:transferase activity"/>
    <property type="evidence" value="ECO:0007669"/>
    <property type="project" value="UniProtKB-KW"/>
</dbReference>
<reference evidence="1 2" key="1">
    <citation type="journal article" date="2015" name="Stand. Genomic Sci.">
        <title>Genomic Encyclopedia of Bacterial and Archaeal Type Strains, Phase III: the genomes of soil and plant-associated and newly described type strains.</title>
        <authorList>
            <person name="Whitman W.B."/>
            <person name="Woyke T."/>
            <person name="Klenk H.P."/>
            <person name="Zhou Y."/>
            <person name="Lilburn T.G."/>
            <person name="Beck B.J."/>
            <person name="De Vos P."/>
            <person name="Vandamme P."/>
            <person name="Eisen J.A."/>
            <person name="Garrity G."/>
            <person name="Hugenholtz P."/>
            <person name="Kyrpides N.C."/>
        </authorList>
    </citation>
    <scope>NUCLEOTIDE SEQUENCE [LARGE SCALE GENOMIC DNA]</scope>
    <source>
        <strain evidence="1 2">RF6</strain>
    </source>
</reference>
<dbReference type="Pfam" id="PF07722">
    <property type="entry name" value="Peptidase_C26"/>
    <property type="match status" value="1"/>
</dbReference>
<name>A0A4Q7TXL8_9MICO</name>
<evidence type="ECO:0000313" key="2">
    <source>
        <dbReference type="Proteomes" id="UP000291832"/>
    </source>
</evidence>
<organism evidence="1 2">
    <name type="scientific">Leucobacter luti</name>
    <dbReference type="NCBI Taxonomy" id="340320"/>
    <lineage>
        <taxon>Bacteria</taxon>
        <taxon>Bacillati</taxon>
        <taxon>Actinomycetota</taxon>
        <taxon>Actinomycetes</taxon>
        <taxon>Micrococcales</taxon>
        <taxon>Microbacteriaceae</taxon>
        <taxon>Leucobacter</taxon>
    </lineage>
</organism>
<dbReference type="GO" id="GO:0005829">
    <property type="term" value="C:cytosol"/>
    <property type="evidence" value="ECO:0007669"/>
    <property type="project" value="TreeGrafter"/>
</dbReference>
<dbReference type="EMBL" id="SHKI01000004">
    <property type="protein sequence ID" value="RZT65974.1"/>
    <property type="molecule type" value="Genomic_DNA"/>
</dbReference>
<dbReference type="InterPro" id="IPR044668">
    <property type="entry name" value="PuuD-like"/>
</dbReference>
<dbReference type="PANTHER" id="PTHR43235:SF1">
    <property type="entry name" value="GLUTAMINE AMIDOTRANSFERASE PB2B2.05-RELATED"/>
    <property type="match status" value="1"/>
</dbReference>
<gene>
    <name evidence="1" type="ORF">EV139_1398</name>
</gene>
<dbReference type="Gene3D" id="3.40.50.880">
    <property type="match status" value="1"/>
</dbReference>
<accession>A0A4Q7TXL8</accession>
<sequence>MPAPRIGVAGMWSNRVHGLRFDGNAVAVAVLRSVVRAGGEPLTLFAEGPTPASDRVRGLDGLLLPGGFDIDPARYGEQPLPTTVTADAPAQDQFEAELLAAAIAEGVPVLAICRGFQLLNVEHGGTMVQDLAADSVHRDSVHPVAVEPDSALAAALGARDLTVSSYHHQAVADVGRGLRVVGRAPDGVVEALEHERAELLAVQWHPEDTAASDPQQQALFDWLVARAAARAAAGESALAVPGAAAGARPRVSTGAAA</sequence>
<dbReference type="GO" id="GO:0006598">
    <property type="term" value="P:polyamine catabolic process"/>
    <property type="evidence" value="ECO:0007669"/>
    <property type="project" value="TreeGrafter"/>
</dbReference>
<dbReference type="GO" id="GO:0033969">
    <property type="term" value="F:gamma-glutamyl-gamma-aminobutyrate hydrolase activity"/>
    <property type="evidence" value="ECO:0007669"/>
    <property type="project" value="TreeGrafter"/>
</dbReference>
<protein>
    <submittedName>
        <fullName evidence="1">Putative glutamine amidotransferase</fullName>
    </submittedName>
</protein>
<evidence type="ECO:0000313" key="1">
    <source>
        <dbReference type="EMBL" id="RZT65974.1"/>
    </source>
</evidence>
<keyword evidence="1" id="KW-0315">Glutamine amidotransferase</keyword>
<dbReference type="PANTHER" id="PTHR43235">
    <property type="entry name" value="GLUTAMINE AMIDOTRANSFERASE PB2B2.05-RELATED"/>
    <property type="match status" value="1"/>
</dbReference>
<comment type="caution">
    <text evidence="1">The sequence shown here is derived from an EMBL/GenBank/DDBJ whole genome shotgun (WGS) entry which is preliminary data.</text>
</comment>